<evidence type="ECO:0000256" key="5">
    <source>
        <dbReference type="ARBA" id="ARBA00023180"/>
    </source>
</evidence>
<dbReference type="GO" id="GO:0006751">
    <property type="term" value="P:glutathione catabolic process"/>
    <property type="evidence" value="ECO:0007669"/>
    <property type="project" value="InterPro"/>
</dbReference>
<reference evidence="10" key="1">
    <citation type="submission" date="2021-06" db="EMBL/GenBank/DDBJ databases">
        <title>Parelaphostrongylus tenuis whole genome reference sequence.</title>
        <authorList>
            <person name="Garwood T.J."/>
            <person name="Larsen P.A."/>
            <person name="Fountain-Jones N.M."/>
            <person name="Garbe J.R."/>
            <person name="Macchietto M.G."/>
            <person name="Kania S.A."/>
            <person name="Gerhold R.W."/>
            <person name="Richards J.E."/>
            <person name="Wolf T.M."/>
        </authorList>
    </citation>
    <scope>NUCLEOTIDE SEQUENCE</scope>
    <source>
        <strain evidence="10">MNPRO001-30</strain>
        <tissue evidence="10">Meninges</tissue>
    </source>
</reference>
<evidence type="ECO:0000313" key="11">
    <source>
        <dbReference type="Proteomes" id="UP001196413"/>
    </source>
</evidence>
<protein>
    <submittedName>
        <fullName evidence="10">Uncharacterized protein</fullName>
    </submittedName>
</protein>
<keyword evidence="4" id="KW-0378">Hydrolase</keyword>
<dbReference type="AlphaFoldDB" id="A0AAD5QUP5"/>
<dbReference type="PANTHER" id="PTHR11686">
    <property type="entry name" value="GAMMA GLUTAMYL TRANSPEPTIDASE"/>
    <property type="match status" value="1"/>
</dbReference>
<feature type="binding site" evidence="8">
    <location>
        <position position="149"/>
    </location>
    <ligand>
        <name>L-glutamate</name>
        <dbReference type="ChEBI" id="CHEBI:29985"/>
    </ligand>
</feature>
<feature type="binding site" evidence="8">
    <location>
        <position position="472"/>
    </location>
    <ligand>
        <name>L-glutamate</name>
        <dbReference type="ChEBI" id="CHEBI:29985"/>
    </ligand>
</feature>
<organism evidence="10 11">
    <name type="scientific">Parelaphostrongylus tenuis</name>
    <name type="common">Meningeal worm</name>
    <dbReference type="NCBI Taxonomy" id="148309"/>
    <lineage>
        <taxon>Eukaryota</taxon>
        <taxon>Metazoa</taxon>
        <taxon>Ecdysozoa</taxon>
        <taxon>Nematoda</taxon>
        <taxon>Chromadorea</taxon>
        <taxon>Rhabditida</taxon>
        <taxon>Rhabditina</taxon>
        <taxon>Rhabditomorpha</taxon>
        <taxon>Strongyloidea</taxon>
        <taxon>Metastrongylidae</taxon>
        <taxon>Parelaphostrongylus</taxon>
    </lineage>
</organism>
<dbReference type="EMBL" id="JAHQIW010003758">
    <property type="protein sequence ID" value="KAJ1360011.1"/>
    <property type="molecule type" value="Genomic_DNA"/>
</dbReference>
<feature type="binding site" evidence="8">
    <location>
        <begin position="500"/>
        <end position="501"/>
    </location>
    <ligand>
        <name>L-glutamate</name>
        <dbReference type="ChEBI" id="CHEBI:29985"/>
    </ligand>
</feature>
<evidence type="ECO:0000256" key="6">
    <source>
        <dbReference type="ARBA" id="ARBA00023315"/>
    </source>
</evidence>
<feature type="transmembrane region" description="Helical" evidence="9">
    <location>
        <begin position="31"/>
        <end position="54"/>
    </location>
</feature>
<dbReference type="InterPro" id="IPR029055">
    <property type="entry name" value="Ntn_hydrolases_N"/>
</dbReference>
<dbReference type="PROSITE" id="PS00462">
    <property type="entry name" value="G_GLU_TRANSPEPTIDASE"/>
    <property type="match status" value="1"/>
</dbReference>
<evidence type="ECO:0000313" key="10">
    <source>
        <dbReference type="EMBL" id="KAJ1360011.1"/>
    </source>
</evidence>
<keyword evidence="9" id="KW-0472">Membrane</keyword>
<keyword evidence="6" id="KW-0012">Acyltransferase</keyword>
<dbReference type="Gene3D" id="3.60.20.40">
    <property type="match status" value="1"/>
</dbReference>
<evidence type="ECO:0000256" key="9">
    <source>
        <dbReference type="SAM" id="Phobius"/>
    </source>
</evidence>
<dbReference type="PANTHER" id="PTHR11686:SF17">
    <property type="entry name" value="GAMMA-GLUTAMYLTRANSPEPTIDASE 1"/>
    <property type="match status" value="1"/>
</dbReference>
<dbReference type="GO" id="GO:0016746">
    <property type="term" value="F:acyltransferase activity"/>
    <property type="evidence" value="ECO:0007669"/>
    <property type="project" value="UniProtKB-KW"/>
</dbReference>
<comment type="caution">
    <text evidence="10">The sequence shown here is derived from an EMBL/GenBank/DDBJ whole genome shotgun (WGS) entry which is preliminary data.</text>
</comment>
<evidence type="ECO:0000256" key="2">
    <source>
        <dbReference type="ARBA" id="ARBA00022670"/>
    </source>
</evidence>
<name>A0AAD5QUP5_PARTN</name>
<keyword evidence="11" id="KW-1185">Reference proteome</keyword>
<sequence>MGTQRQTNHSANFQRPFFVHILVEKVKATDFVLSLCAALLEMLILVTLVLFFTYPTIEAFIKNDVPFDWPPPSASVEEKFRKAAITTDHQICSEIGGNILKRGGNAIDAAVAAMFCLGVTNPQSSGLGGGFLMTIYNKTNGKCIAIDARESAPAAAHRDMFHQDSAGSKIGFRAVATPGELAGYWQAFTQYGSGRVSWEDLIRPSIQLCRKGVPVSVYLDYVMDVKKTHFRQYPSMKSWINPLTNSTYKAGDLLPRLKLAKTLEMIAKSHDPVKLFYRGKMADTIAKEMAEEGGFITKEDLTNYKPRVYQGMEHIRFRGDLAMCGGPPPSSFSVTQLIVAVMSGLYPEGHKADILSDPKVMHQFIEAMKFGYAQRTLLGDVAFVPSAYSLAKNLTTNEFTEWVLTRMRSVAQPTPYYGGNAQSQVPDHGTSHISVLDEYGNGVSATSTINRWFGATVESKAYGIVWNDEMDDFSTPGMANGFGFAPSETNFIEPGKRPMSSMSPMVIFNKRTGDPKMVVGASGGAKIISSVAKAIVRSLVFGETIKQAIDSPLIHNQFTPDITQIDDSFPKELKSILQTQFGQRFRNTTGFEGIVQGIIVDSDGISACGDFRRKTSQRPSGY</sequence>
<dbReference type="PRINTS" id="PR01210">
    <property type="entry name" value="GGTRANSPTASE"/>
</dbReference>
<dbReference type="InterPro" id="IPR000101">
    <property type="entry name" value="GGT_peptidase"/>
</dbReference>
<feature type="active site" description="Nucleophile" evidence="7">
    <location>
        <position position="430"/>
    </location>
</feature>
<keyword evidence="5" id="KW-0325">Glycoprotein</keyword>
<evidence type="ECO:0000256" key="8">
    <source>
        <dbReference type="PIRSR" id="PIRSR600101-2"/>
    </source>
</evidence>
<evidence type="ECO:0000256" key="3">
    <source>
        <dbReference type="ARBA" id="ARBA00022679"/>
    </source>
</evidence>
<dbReference type="GO" id="GO:0006508">
    <property type="term" value="P:proteolysis"/>
    <property type="evidence" value="ECO:0007669"/>
    <property type="project" value="UniProtKB-KW"/>
</dbReference>
<dbReference type="Gene3D" id="1.10.246.130">
    <property type="match status" value="1"/>
</dbReference>
<evidence type="ECO:0000256" key="7">
    <source>
        <dbReference type="PIRSR" id="PIRSR600101-1"/>
    </source>
</evidence>
<dbReference type="GO" id="GO:0036374">
    <property type="term" value="F:glutathione hydrolase activity"/>
    <property type="evidence" value="ECO:0007669"/>
    <property type="project" value="InterPro"/>
</dbReference>
<dbReference type="InterPro" id="IPR043138">
    <property type="entry name" value="GGT_lsub"/>
</dbReference>
<dbReference type="InterPro" id="IPR055262">
    <property type="entry name" value="GGT_CS"/>
</dbReference>
<feature type="binding site" evidence="8">
    <location>
        <position position="524"/>
    </location>
    <ligand>
        <name>L-glutamate</name>
        <dbReference type="ChEBI" id="CHEBI:29985"/>
    </ligand>
</feature>
<comment type="similarity">
    <text evidence="1">Belongs to the gamma-glutamyltransferase family.</text>
</comment>
<dbReference type="FunFam" id="1.10.246.130:FF:000005">
    <property type="entry name" value="Gamma-glutamyltranspeptidase 1, putative"/>
    <property type="match status" value="1"/>
</dbReference>
<evidence type="ECO:0000256" key="4">
    <source>
        <dbReference type="ARBA" id="ARBA00022801"/>
    </source>
</evidence>
<keyword evidence="2" id="KW-0645">Protease</keyword>
<evidence type="ECO:0000256" key="1">
    <source>
        <dbReference type="ARBA" id="ARBA00009381"/>
    </source>
</evidence>
<keyword evidence="9" id="KW-0812">Transmembrane</keyword>
<accession>A0AAD5QUP5</accession>
<dbReference type="Proteomes" id="UP001196413">
    <property type="component" value="Unassembled WGS sequence"/>
</dbReference>
<dbReference type="SUPFAM" id="SSF56235">
    <property type="entry name" value="N-terminal nucleophile aminohydrolases (Ntn hydrolases)"/>
    <property type="match status" value="1"/>
</dbReference>
<dbReference type="GO" id="GO:0005886">
    <property type="term" value="C:plasma membrane"/>
    <property type="evidence" value="ECO:0007669"/>
    <property type="project" value="TreeGrafter"/>
</dbReference>
<dbReference type="Pfam" id="PF01019">
    <property type="entry name" value="G_glu_transpept"/>
    <property type="match status" value="1"/>
</dbReference>
<proteinExistence type="inferred from homology"/>
<keyword evidence="9" id="KW-1133">Transmembrane helix</keyword>
<feature type="binding site" evidence="8">
    <location>
        <begin position="448"/>
        <end position="450"/>
    </location>
    <ligand>
        <name>L-glutamate</name>
        <dbReference type="ChEBI" id="CHEBI:29985"/>
    </ligand>
</feature>
<dbReference type="FunFam" id="3.60.20.40:FF:000006">
    <property type="entry name" value="Protein CBG05566"/>
    <property type="match status" value="1"/>
</dbReference>
<gene>
    <name evidence="10" type="ORF">KIN20_018869</name>
</gene>
<keyword evidence="3" id="KW-0808">Transferase</keyword>
<dbReference type="InterPro" id="IPR043137">
    <property type="entry name" value="GGT_ssub_C"/>
</dbReference>